<dbReference type="InterPro" id="IPR038765">
    <property type="entry name" value="Papain-like_cys_pep_sf"/>
</dbReference>
<dbReference type="InterPro" id="IPR001300">
    <property type="entry name" value="Peptidase_C2_calpain_cat"/>
</dbReference>
<dbReference type="PROSITE" id="PS50203">
    <property type="entry name" value="CALPAIN_CAT"/>
    <property type="match status" value="1"/>
</dbReference>
<dbReference type="InterPro" id="IPR022684">
    <property type="entry name" value="Calpain_cysteine_protease"/>
</dbReference>
<dbReference type="AlphaFoldDB" id="A0A158QC12"/>
<feature type="domain" description="Calpain catalytic" evidence="4">
    <location>
        <begin position="277"/>
        <end position="355"/>
    </location>
</feature>
<feature type="region of interest" description="Disordered" evidence="3">
    <location>
        <begin position="149"/>
        <end position="187"/>
    </location>
</feature>
<dbReference type="PANTHER" id="PTHR10183:SF433">
    <property type="entry name" value="CALPAIN-A-RELATED"/>
    <property type="match status" value="1"/>
</dbReference>
<name>A0A158QC12_HYMDI</name>
<dbReference type="WBParaSite" id="HDID_0000081301-mRNA-1">
    <property type="protein sequence ID" value="HDID_0000081301-mRNA-1"/>
    <property type="gene ID" value="HDID_0000081301"/>
</dbReference>
<evidence type="ECO:0000256" key="1">
    <source>
        <dbReference type="ARBA" id="ARBA00007623"/>
    </source>
</evidence>
<dbReference type="STRING" id="6216.A0A158QC12"/>
<feature type="compositionally biased region" description="Polar residues" evidence="3">
    <location>
        <begin position="161"/>
        <end position="186"/>
    </location>
</feature>
<evidence type="ECO:0000259" key="4">
    <source>
        <dbReference type="PROSITE" id="PS50203"/>
    </source>
</evidence>
<organism evidence="5">
    <name type="scientific">Hymenolepis diminuta</name>
    <name type="common">Rat tapeworm</name>
    <dbReference type="NCBI Taxonomy" id="6216"/>
    <lineage>
        <taxon>Eukaryota</taxon>
        <taxon>Metazoa</taxon>
        <taxon>Spiralia</taxon>
        <taxon>Lophotrochozoa</taxon>
        <taxon>Platyhelminthes</taxon>
        <taxon>Cestoda</taxon>
        <taxon>Eucestoda</taxon>
        <taxon>Cyclophyllidea</taxon>
        <taxon>Hymenolepididae</taxon>
        <taxon>Hymenolepis</taxon>
    </lineage>
</organism>
<dbReference type="GO" id="GO:0005737">
    <property type="term" value="C:cytoplasm"/>
    <property type="evidence" value="ECO:0007669"/>
    <property type="project" value="TreeGrafter"/>
</dbReference>
<evidence type="ECO:0000256" key="3">
    <source>
        <dbReference type="SAM" id="MobiDB-lite"/>
    </source>
</evidence>
<dbReference type="GO" id="GO:0004198">
    <property type="term" value="F:calcium-dependent cysteine-type endopeptidase activity"/>
    <property type="evidence" value="ECO:0007669"/>
    <property type="project" value="InterPro"/>
</dbReference>
<dbReference type="GO" id="GO:0006508">
    <property type="term" value="P:proteolysis"/>
    <property type="evidence" value="ECO:0007669"/>
    <property type="project" value="InterPro"/>
</dbReference>
<evidence type="ECO:0000256" key="2">
    <source>
        <dbReference type="PROSITE-ProRule" id="PRU00239"/>
    </source>
</evidence>
<accession>A0A158QC12</accession>
<reference evidence="5" key="1">
    <citation type="submission" date="2016-04" db="UniProtKB">
        <authorList>
            <consortium name="WormBaseParasite"/>
        </authorList>
    </citation>
    <scope>IDENTIFICATION</scope>
</reference>
<protein>
    <submittedName>
        <fullName evidence="5">Calpain catalytic domain-containing protein</fullName>
    </submittedName>
</protein>
<dbReference type="Pfam" id="PF00648">
    <property type="entry name" value="Peptidase_C2"/>
    <property type="match status" value="1"/>
</dbReference>
<proteinExistence type="inferred from homology"/>
<sequence>LPMNNSTGNVHQTGCTGNCLATVYLANSTTSTSKLPMRNLAFSQSMPFERMTNSAIKRLRYGSSENASQLQQTSATGNQYNVKVFFKFNPFTFRTETSNDKLQRASLSSTESIVSRERVTSKVENFQPNKISYSKSLEELNSNRPKVATCSMSKGGDVLETPNSVNNSRKASDSTSNLNHLLQNNGDRGEEIVPEDVIIQNVNSIQVLSKYSNNEEFTNGTNGSEAEGSSEYSVTELVSGQNSSQTIQNAGSSSHTLPVPSETFEQIRSEHKMLGRLFCDPSFPADESSLYYSRRPPCSIVWMRPPEIVSAMCRTDVLGIAPRKIHYPEFIADGNIRLGDLRQGELGKHIQFSLF</sequence>
<evidence type="ECO:0000313" key="5">
    <source>
        <dbReference type="WBParaSite" id="HDID_0000081301-mRNA-1"/>
    </source>
</evidence>
<dbReference type="SUPFAM" id="SSF54001">
    <property type="entry name" value="Cysteine proteinases"/>
    <property type="match status" value="1"/>
</dbReference>
<dbReference type="PANTHER" id="PTHR10183">
    <property type="entry name" value="CALPAIN"/>
    <property type="match status" value="1"/>
</dbReference>
<comment type="similarity">
    <text evidence="1">Belongs to the peptidase C2 family.</text>
</comment>
<comment type="caution">
    <text evidence="2">Lacks conserved residue(s) required for the propagation of feature annotation.</text>
</comment>